<dbReference type="InterPro" id="IPR050834">
    <property type="entry name" value="Glycosyltransf_2"/>
</dbReference>
<dbReference type="EMBL" id="FQXZ01000027">
    <property type="protein sequence ID" value="SHI22035.1"/>
    <property type="molecule type" value="Genomic_DNA"/>
</dbReference>
<feature type="domain" description="Glycosyltransferase 2-like" evidence="1">
    <location>
        <begin position="6"/>
        <end position="174"/>
    </location>
</feature>
<dbReference type="RefSeq" id="WP_084193352.1">
    <property type="nucleotide sequence ID" value="NZ_FQXZ01000027.1"/>
</dbReference>
<dbReference type="InterPro" id="IPR001173">
    <property type="entry name" value="Glyco_trans_2-like"/>
</dbReference>
<reference evidence="2 3" key="1">
    <citation type="submission" date="2016-11" db="EMBL/GenBank/DDBJ databases">
        <authorList>
            <person name="Jaros S."/>
            <person name="Januszkiewicz K."/>
            <person name="Wedrychowicz H."/>
        </authorList>
    </citation>
    <scope>NUCLEOTIDE SEQUENCE [LARGE SCALE GENOMIC DNA]</scope>
    <source>
        <strain evidence="2 3">CECT 7868</strain>
    </source>
</reference>
<dbReference type="EC" id="2.4.1.305" evidence="2"/>
<evidence type="ECO:0000259" key="1">
    <source>
        <dbReference type="Pfam" id="PF00535"/>
    </source>
</evidence>
<accession>A0A1M5ZCR9</accession>
<dbReference type="STRING" id="1216006.VA7868_02573"/>
<dbReference type="PANTHER" id="PTHR43685:SF2">
    <property type="entry name" value="GLYCOSYLTRANSFERASE 2-LIKE DOMAIN-CONTAINING PROTEIN"/>
    <property type="match status" value="1"/>
</dbReference>
<keyword evidence="2" id="KW-0328">Glycosyltransferase</keyword>
<evidence type="ECO:0000313" key="3">
    <source>
        <dbReference type="Proteomes" id="UP000184608"/>
    </source>
</evidence>
<sequence length="322" mass="37033">MINVAVIMSAYNGETYLCEQIDSILNQSYQNFQLFIRDDGSKDQTRNILSDYAEKDSRVKVSYGDNVGCIHSFLLAAQEVDADIYLFSDQDDIWMEEKIERAVAYFRQADTSVPQLYHSDLCVVDCHMQKLHDSFMQYQGLDALDSMQRKTLFLQNFVVGCSMAVNKSLLERLFIQGVPEGIAMHDWWMALIARTQGHIHFDPRPALFYRQHDNNVLGAQKRTLAIYIRALFSGQGIQRFLQFRNLAATQAESFLKTYRDYLNSEFQADLKVVSHLREKKGLSGVFRCFCSGIYLQGMVRNLALIYCAVYEHLSDLKINKSG</sequence>
<proteinExistence type="predicted"/>
<gene>
    <name evidence="2" type="primary">wfgD</name>
    <name evidence="2" type="ORF">VA7868_02573</name>
</gene>
<dbReference type="InterPro" id="IPR029044">
    <property type="entry name" value="Nucleotide-diphossugar_trans"/>
</dbReference>
<name>A0A1M5ZCR9_9VIBR</name>
<dbReference type="PANTHER" id="PTHR43685">
    <property type="entry name" value="GLYCOSYLTRANSFERASE"/>
    <property type="match status" value="1"/>
</dbReference>
<dbReference type="OrthoDB" id="9802649at2"/>
<keyword evidence="2" id="KW-0808">Transferase</keyword>
<protein>
    <submittedName>
        <fullName evidence="2">UDP-Glc:alpha-D-GlcNAc-diphosphoundecaprenol beta-1,3-glucosyltransferase WfgD</fullName>
        <ecNumber evidence="2">2.4.1.305</ecNumber>
    </submittedName>
</protein>
<dbReference type="CDD" id="cd04196">
    <property type="entry name" value="GT_2_like_d"/>
    <property type="match status" value="1"/>
</dbReference>
<evidence type="ECO:0000313" key="2">
    <source>
        <dbReference type="EMBL" id="SHI22035.1"/>
    </source>
</evidence>
<dbReference type="AlphaFoldDB" id="A0A1M5ZCR9"/>
<dbReference type="Pfam" id="PF00535">
    <property type="entry name" value="Glycos_transf_2"/>
    <property type="match status" value="1"/>
</dbReference>
<dbReference type="Proteomes" id="UP000184608">
    <property type="component" value="Unassembled WGS sequence"/>
</dbReference>
<dbReference type="Gene3D" id="3.90.550.10">
    <property type="entry name" value="Spore Coat Polysaccharide Biosynthesis Protein SpsA, Chain A"/>
    <property type="match status" value="1"/>
</dbReference>
<keyword evidence="3" id="KW-1185">Reference proteome</keyword>
<organism evidence="2 3">
    <name type="scientific">Vibrio aerogenes CECT 7868</name>
    <dbReference type="NCBI Taxonomy" id="1216006"/>
    <lineage>
        <taxon>Bacteria</taxon>
        <taxon>Pseudomonadati</taxon>
        <taxon>Pseudomonadota</taxon>
        <taxon>Gammaproteobacteria</taxon>
        <taxon>Vibrionales</taxon>
        <taxon>Vibrionaceae</taxon>
        <taxon>Vibrio</taxon>
    </lineage>
</organism>
<dbReference type="SUPFAM" id="SSF53448">
    <property type="entry name" value="Nucleotide-diphospho-sugar transferases"/>
    <property type="match status" value="1"/>
</dbReference>
<dbReference type="GO" id="GO:0016757">
    <property type="term" value="F:glycosyltransferase activity"/>
    <property type="evidence" value="ECO:0007669"/>
    <property type="project" value="UniProtKB-KW"/>
</dbReference>